<comment type="caution">
    <text evidence="6">The sequence shown here is derived from an EMBL/GenBank/DDBJ whole genome shotgun (WGS) entry which is preliminary data.</text>
</comment>
<sequence>ALFYLLAVRKHTSQTYFSTKLKLLISIFQDWVTETGSSSLDAMAMLCLFCEKEIAEDQNVWDHMAIEDLPLRQMDQVLLKELEQQGAHVFSFKDMVRSYKLSAIHQFRVLNYIREKSTNLYCYLCVTQFPTQAKLRKHLKQSKHGMMCPPMEIWNKWRYMKTAADDRLMDLFFNEQSD</sequence>
<dbReference type="GO" id="GO:0008270">
    <property type="term" value="F:zinc ion binding"/>
    <property type="evidence" value="ECO:0007669"/>
    <property type="project" value="UniProtKB-KW"/>
</dbReference>
<dbReference type="PANTHER" id="PTHR13267">
    <property type="entry name" value="ZINC FINGER PROTEIN 277"/>
    <property type="match status" value="1"/>
</dbReference>
<dbReference type="InterPro" id="IPR041661">
    <property type="entry name" value="ZN622/Rei1/Reh1_Znf-C2H2"/>
</dbReference>
<protein>
    <recommendedName>
        <fullName evidence="5">C2H2-type domain-containing protein</fullName>
    </recommendedName>
</protein>
<dbReference type="AlphaFoldDB" id="A0AAV2A9A4"/>
<dbReference type="EMBL" id="CAXIEN010000133">
    <property type="protein sequence ID" value="CAL1280565.1"/>
    <property type="molecule type" value="Genomic_DNA"/>
</dbReference>
<keyword evidence="3" id="KW-0862">Zinc</keyword>
<feature type="domain" description="C2H2-type" evidence="5">
    <location>
        <begin position="122"/>
        <end position="144"/>
    </location>
</feature>
<accession>A0AAV2A9A4</accession>
<keyword evidence="2" id="KW-0863">Zinc-finger</keyword>
<dbReference type="InterPro" id="IPR040048">
    <property type="entry name" value="ZNF277"/>
</dbReference>
<comment type="similarity">
    <text evidence="4">Belongs to the ZNF277 family.</text>
</comment>
<dbReference type="SUPFAM" id="SSF57667">
    <property type="entry name" value="beta-beta-alpha zinc fingers"/>
    <property type="match status" value="1"/>
</dbReference>
<keyword evidence="7" id="KW-1185">Reference proteome</keyword>
<proteinExistence type="inferred from homology"/>
<organism evidence="6 7">
    <name type="scientific">Larinioides sclopetarius</name>
    <dbReference type="NCBI Taxonomy" id="280406"/>
    <lineage>
        <taxon>Eukaryota</taxon>
        <taxon>Metazoa</taxon>
        <taxon>Ecdysozoa</taxon>
        <taxon>Arthropoda</taxon>
        <taxon>Chelicerata</taxon>
        <taxon>Arachnida</taxon>
        <taxon>Araneae</taxon>
        <taxon>Araneomorphae</taxon>
        <taxon>Entelegynae</taxon>
        <taxon>Araneoidea</taxon>
        <taxon>Araneidae</taxon>
        <taxon>Larinioides</taxon>
    </lineage>
</organism>
<feature type="non-terminal residue" evidence="6">
    <location>
        <position position="1"/>
    </location>
</feature>
<name>A0AAV2A9A4_9ARAC</name>
<gene>
    <name evidence="6" type="ORF">LARSCL_LOCUS11045</name>
</gene>
<keyword evidence="1" id="KW-0479">Metal-binding</keyword>
<evidence type="ECO:0000256" key="2">
    <source>
        <dbReference type="ARBA" id="ARBA00022771"/>
    </source>
</evidence>
<dbReference type="Pfam" id="PF12756">
    <property type="entry name" value="zf-C2H2_2"/>
    <property type="match status" value="1"/>
</dbReference>
<dbReference type="InterPro" id="IPR013087">
    <property type="entry name" value="Znf_C2H2_type"/>
</dbReference>
<evidence type="ECO:0000256" key="1">
    <source>
        <dbReference type="ARBA" id="ARBA00022723"/>
    </source>
</evidence>
<dbReference type="PROSITE" id="PS00028">
    <property type="entry name" value="ZINC_FINGER_C2H2_1"/>
    <property type="match status" value="1"/>
</dbReference>
<evidence type="ECO:0000256" key="3">
    <source>
        <dbReference type="ARBA" id="ARBA00022833"/>
    </source>
</evidence>
<evidence type="ECO:0000256" key="4">
    <source>
        <dbReference type="ARBA" id="ARBA00034119"/>
    </source>
</evidence>
<evidence type="ECO:0000259" key="5">
    <source>
        <dbReference type="PROSITE" id="PS00028"/>
    </source>
</evidence>
<dbReference type="PANTHER" id="PTHR13267:SF3">
    <property type="entry name" value="ZINC FINGER PROTEIN 277"/>
    <property type="match status" value="1"/>
</dbReference>
<evidence type="ECO:0000313" key="6">
    <source>
        <dbReference type="EMBL" id="CAL1280565.1"/>
    </source>
</evidence>
<dbReference type="Proteomes" id="UP001497382">
    <property type="component" value="Unassembled WGS sequence"/>
</dbReference>
<reference evidence="6 7" key="1">
    <citation type="submission" date="2024-04" db="EMBL/GenBank/DDBJ databases">
        <authorList>
            <person name="Rising A."/>
            <person name="Reimegard J."/>
            <person name="Sonavane S."/>
            <person name="Akerstrom W."/>
            <person name="Nylinder S."/>
            <person name="Hedman E."/>
            <person name="Kallberg Y."/>
        </authorList>
    </citation>
    <scope>NUCLEOTIDE SEQUENCE [LARGE SCALE GENOMIC DNA]</scope>
</reference>
<dbReference type="InterPro" id="IPR036236">
    <property type="entry name" value="Znf_C2H2_sf"/>
</dbReference>
<evidence type="ECO:0000313" key="7">
    <source>
        <dbReference type="Proteomes" id="UP001497382"/>
    </source>
</evidence>